<protein>
    <recommendedName>
        <fullName evidence="1">HD/PDEase domain-containing protein</fullName>
    </recommendedName>
</protein>
<dbReference type="EMBL" id="ASWO01000005">
    <property type="protein sequence ID" value="EOT83986.1"/>
    <property type="molecule type" value="Genomic_DNA"/>
</dbReference>
<dbReference type="InterPro" id="IPR006674">
    <property type="entry name" value="HD_domain"/>
</dbReference>
<gene>
    <name evidence="2" type="ORF">I573_01711</name>
</gene>
<dbReference type="SMART" id="SM00471">
    <property type="entry name" value="HDc"/>
    <property type="match status" value="1"/>
</dbReference>
<dbReference type="PANTHER" id="PTHR33594:SF1">
    <property type="entry name" value="HD_PDEASE DOMAIN-CONTAINING PROTEIN"/>
    <property type="match status" value="1"/>
</dbReference>
<name>S0L5K9_9ENTE</name>
<dbReference type="eggNOG" id="COG1418">
    <property type="taxonomic scope" value="Bacteria"/>
</dbReference>
<dbReference type="AlphaFoldDB" id="S0L5K9"/>
<accession>S0L5K9</accession>
<organism evidence="2 3">
    <name type="scientific">Enterococcus sulfureus ATCC 49903</name>
    <dbReference type="NCBI Taxonomy" id="1140003"/>
    <lineage>
        <taxon>Bacteria</taxon>
        <taxon>Bacillati</taxon>
        <taxon>Bacillota</taxon>
        <taxon>Bacilli</taxon>
        <taxon>Lactobacillales</taxon>
        <taxon>Enterococcaceae</taxon>
        <taxon>Enterococcus</taxon>
    </lineage>
</organism>
<dbReference type="RefSeq" id="WP_016185419.1">
    <property type="nucleotide sequence ID" value="NZ_ASWO01000005.1"/>
</dbReference>
<dbReference type="Pfam" id="PF01966">
    <property type="entry name" value="HD"/>
    <property type="match status" value="1"/>
</dbReference>
<dbReference type="CDD" id="cd00077">
    <property type="entry name" value="HDc"/>
    <property type="match status" value="1"/>
</dbReference>
<evidence type="ECO:0000313" key="2">
    <source>
        <dbReference type="EMBL" id="EOT83986.1"/>
    </source>
</evidence>
<dbReference type="Proteomes" id="UP000015961">
    <property type="component" value="Unassembled WGS sequence"/>
</dbReference>
<dbReference type="InterPro" id="IPR003607">
    <property type="entry name" value="HD/PDEase_dom"/>
</dbReference>
<evidence type="ECO:0000313" key="3">
    <source>
        <dbReference type="Proteomes" id="UP000015961"/>
    </source>
</evidence>
<dbReference type="PATRIC" id="fig|1140003.3.peg.923"/>
<dbReference type="SUPFAM" id="SSF109604">
    <property type="entry name" value="HD-domain/PDEase-like"/>
    <property type="match status" value="1"/>
</dbReference>
<dbReference type="STRING" id="1140003.OMY_00967"/>
<dbReference type="PANTHER" id="PTHR33594">
    <property type="entry name" value="SUPERFAMILY HYDROLASE, PUTATIVE (AFU_ORTHOLOGUE AFUA_1G03035)-RELATED"/>
    <property type="match status" value="1"/>
</dbReference>
<feature type="domain" description="HD/PDEase" evidence="1">
    <location>
        <begin position="19"/>
        <end position="135"/>
    </location>
</feature>
<dbReference type="OrthoDB" id="9797344at2"/>
<sequence>MNRLAIVQEYAKQQLAQDQTGHDYAHVSRVAHWAKVILETDYPTADPFITLSAAYVHDVIDDKVVCDVDTAKQSLRHFLTTVATENECQLIFDIIEHMSFSANLTVKQKLSIEGQIVQDADRLDALGAYGILRTAYYGGSHGHPIYDENIKVNLTQDKATYRKGTTVINHFYEKLFLLIDQMNTPTGKKEAQRRERFMNEFLTEFYHELDFD</sequence>
<proteinExistence type="predicted"/>
<reference evidence="2 3" key="1">
    <citation type="submission" date="2013-03" db="EMBL/GenBank/DDBJ databases">
        <title>The Genome Sequence of Enterococcus sulfureus ATCC_49903 (PacBio/Illumina hybrid assembly).</title>
        <authorList>
            <consortium name="The Broad Institute Genomics Platform"/>
            <consortium name="The Broad Institute Genome Sequencing Center for Infectious Disease"/>
            <person name="Earl A."/>
            <person name="Russ C."/>
            <person name="Gilmore M."/>
            <person name="Surin D."/>
            <person name="Walker B."/>
            <person name="Young S."/>
            <person name="Zeng Q."/>
            <person name="Gargeya S."/>
            <person name="Fitzgerald M."/>
            <person name="Haas B."/>
            <person name="Abouelleil A."/>
            <person name="Allen A.W."/>
            <person name="Alvarado L."/>
            <person name="Arachchi H.M."/>
            <person name="Berlin A.M."/>
            <person name="Chapman S.B."/>
            <person name="Gainer-Dewar J."/>
            <person name="Goldberg J."/>
            <person name="Griggs A."/>
            <person name="Gujja S."/>
            <person name="Hansen M."/>
            <person name="Howarth C."/>
            <person name="Imamovic A."/>
            <person name="Ireland A."/>
            <person name="Larimer J."/>
            <person name="McCowan C."/>
            <person name="Murphy C."/>
            <person name="Pearson M."/>
            <person name="Poon T.W."/>
            <person name="Priest M."/>
            <person name="Roberts A."/>
            <person name="Saif S."/>
            <person name="Shea T."/>
            <person name="Sisk P."/>
            <person name="Sykes S."/>
            <person name="Wortman J."/>
            <person name="Nusbaum C."/>
            <person name="Birren B."/>
        </authorList>
    </citation>
    <scope>NUCLEOTIDE SEQUENCE [LARGE SCALE GENOMIC DNA]</scope>
    <source>
        <strain evidence="2 3">ATCC 49903</strain>
    </source>
</reference>
<keyword evidence="3" id="KW-1185">Reference proteome</keyword>
<dbReference type="Gene3D" id="1.20.58.1910">
    <property type="match status" value="1"/>
</dbReference>
<dbReference type="Gene3D" id="1.10.472.50">
    <property type="entry name" value="HD-domain/PDEase-like"/>
    <property type="match status" value="1"/>
</dbReference>
<evidence type="ECO:0000259" key="1">
    <source>
        <dbReference type="SMART" id="SM00471"/>
    </source>
</evidence>
<comment type="caution">
    <text evidence="2">The sequence shown here is derived from an EMBL/GenBank/DDBJ whole genome shotgun (WGS) entry which is preliminary data.</text>
</comment>